<organism evidence="1 2">
    <name type="scientific">Streptomyces viridosporus (strain ATCC 14672 / DSM 40746 / JCM 4963 / KCTC 9882 / NRRL B-12104 / FH 1290)</name>
    <name type="common">Streptomyces ghanaensis</name>
    <dbReference type="NCBI Taxonomy" id="566461"/>
    <lineage>
        <taxon>Bacteria</taxon>
        <taxon>Bacillati</taxon>
        <taxon>Actinomycetota</taxon>
        <taxon>Actinomycetes</taxon>
        <taxon>Kitasatosporales</taxon>
        <taxon>Streptomycetaceae</taxon>
        <taxon>Streptomyces</taxon>
    </lineage>
</organism>
<sequence length="49" mass="5205">MGARCPCAVRGAICVVKVILSDVLGLAGRRFLCTPGPREAEVPVSLLYF</sequence>
<accession>D6A7T4</accession>
<evidence type="ECO:0000313" key="2">
    <source>
        <dbReference type="Proteomes" id="UP000003824"/>
    </source>
</evidence>
<gene>
    <name evidence="1" type="ORF">SSFG_03260</name>
</gene>
<reference evidence="2" key="1">
    <citation type="submission" date="2008-12" db="EMBL/GenBank/DDBJ databases">
        <title>Annotation of Streptomyces ghanaensis ATCC 14672.</title>
        <authorList>
            <consortium name="The Broad Institute Genome Sequencing Platform"/>
            <consortium name="Broad Institute Microbial Sequencing Center"/>
            <person name="Fischbach M."/>
            <person name="Ward D."/>
            <person name="Young S."/>
            <person name="Kodira C.D."/>
            <person name="Zeng Q."/>
            <person name="Koehrsen M."/>
            <person name="Godfrey P."/>
            <person name="Alvarado L."/>
            <person name="Berlin A.M."/>
            <person name="Borenstein D."/>
            <person name="Chen Z."/>
            <person name="Engels R."/>
            <person name="Freedman E."/>
            <person name="Gellesch M."/>
            <person name="Goldberg J."/>
            <person name="Griggs A."/>
            <person name="Gujja S."/>
            <person name="Heiman D.I."/>
            <person name="Hepburn T.A."/>
            <person name="Howarth C."/>
            <person name="Jen D."/>
            <person name="Larson L."/>
            <person name="Lewis B."/>
            <person name="Mehta T."/>
            <person name="Park D."/>
            <person name="Pearson M."/>
            <person name="Roberts A."/>
            <person name="Saif S."/>
            <person name="Shea T.D."/>
            <person name="Shenoy N."/>
            <person name="Sisk P."/>
            <person name="Stolte C."/>
            <person name="Sykes S.N."/>
            <person name="Walk T."/>
            <person name="White J."/>
            <person name="Yandava C."/>
            <person name="Straight P."/>
            <person name="Clardy J."/>
            <person name="Hung D."/>
            <person name="Kolter R."/>
            <person name="Mekalanos J."/>
            <person name="Walker S."/>
            <person name="Walsh C.T."/>
            <person name="Wieland B.L.C."/>
            <person name="Ilzarbe M."/>
            <person name="Galagan J."/>
            <person name="Nusbaum C."/>
            <person name="Birren B."/>
        </authorList>
    </citation>
    <scope>NUCLEOTIDE SEQUENCE [LARGE SCALE GENOMIC DNA]</scope>
    <source>
        <strain evidence="2">ATCC 14672 / DSM 40746 / JCM 4963 / KCTC 9882 / NRRL B-12104 / FH 1290</strain>
    </source>
</reference>
<dbReference type="EMBL" id="DS999641">
    <property type="protein sequence ID" value="EFE68014.2"/>
    <property type="molecule type" value="Genomic_DNA"/>
</dbReference>
<proteinExistence type="predicted"/>
<name>D6A7T4_STRV1</name>
<dbReference type="AlphaFoldDB" id="D6A7T4"/>
<protein>
    <submittedName>
        <fullName evidence="1">Predicted protein</fullName>
    </submittedName>
</protein>
<dbReference type="Proteomes" id="UP000003824">
    <property type="component" value="Unassembled WGS sequence"/>
</dbReference>
<evidence type="ECO:0000313" key="1">
    <source>
        <dbReference type="EMBL" id="EFE68014.2"/>
    </source>
</evidence>